<accession>A0ABY5R7V3</accession>
<sequence length="78" mass="8320">MTAPAGCQLIGRWRIIEADLWDRGYLNLGGPADCFKRDGFELIDFLSDAGVLAVDLSLNFHPAAIRASTATQAIGLAA</sequence>
<dbReference type="Proteomes" id="UP001058098">
    <property type="component" value="Chromosome"/>
</dbReference>
<proteinExistence type="predicted"/>
<evidence type="ECO:0000313" key="1">
    <source>
        <dbReference type="EMBL" id="UVC19279.1"/>
    </source>
</evidence>
<dbReference type="EMBL" id="CP062229">
    <property type="protein sequence ID" value="UVC19279.1"/>
    <property type="molecule type" value="Genomic_DNA"/>
</dbReference>
<organism evidence="1 2">
    <name type="scientific">Mesorhizobium onobrychidis</name>
    <dbReference type="NCBI Taxonomy" id="2775404"/>
    <lineage>
        <taxon>Bacteria</taxon>
        <taxon>Pseudomonadati</taxon>
        <taxon>Pseudomonadota</taxon>
        <taxon>Alphaproteobacteria</taxon>
        <taxon>Hyphomicrobiales</taxon>
        <taxon>Phyllobacteriaceae</taxon>
        <taxon>Mesorhizobium</taxon>
    </lineage>
</organism>
<protein>
    <submittedName>
        <fullName evidence="1">Uncharacterized protein</fullName>
    </submittedName>
</protein>
<evidence type="ECO:0000313" key="2">
    <source>
        <dbReference type="Proteomes" id="UP001058098"/>
    </source>
</evidence>
<dbReference type="RefSeq" id="WP_258120222.1">
    <property type="nucleotide sequence ID" value="NZ_CP062229.1"/>
</dbReference>
<keyword evidence="2" id="KW-1185">Reference proteome</keyword>
<reference evidence="1" key="1">
    <citation type="submission" date="2020-09" db="EMBL/GenBank/DDBJ databases">
        <title>Rhizobia associated with sainfoin plants.</title>
        <authorList>
            <person name="Asharfi S."/>
            <person name="Kuzmanovic N."/>
            <person name="Bunk B."/>
            <person name="Sproeer C."/>
            <person name="Becker M."/>
            <person name="Thuenen T."/>
        </authorList>
    </citation>
    <scope>NUCLEOTIDE SEQUENCE</scope>
    <source>
        <strain evidence="1">OM4</strain>
    </source>
</reference>
<gene>
    <name evidence="1" type="ORF">IHQ72_33960</name>
</gene>
<name>A0ABY5R7V3_9HYPH</name>